<accession>A0A3A4RAD8</accession>
<organism evidence="5 6">
    <name type="scientific">Candidatus Auribacter fodinae</name>
    <dbReference type="NCBI Taxonomy" id="2093366"/>
    <lineage>
        <taxon>Bacteria</taxon>
        <taxon>Pseudomonadati</taxon>
        <taxon>Candidatus Auribacterota</taxon>
        <taxon>Candidatus Auribacteria</taxon>
        <taxon>Candidatus Auribacterales</taxon>
        <taxon>Candidatus Auribacteraceae</taxon>
        <taxon>Candidatus Auribacter</taxon>
    </lineage>
</organism>
<dbReference type="CDD" id="cd01991">
    <property type="entry name" value="Asn_synthase_B_C"/>
    <property type="match status" value="1"/>
</dbReference>
<dbReference type="Gene3D" id="3.40.50.620">
    <property type="entry name" value="HUPs"/>
    <property type="match status" value="1"/>
</dbReference>
<dbReference type="InterPro" id="IPR051786">
    <property type="entry name" value="ASN_synthetase/amidase"/>
</dbReference>
<dbReference type="InterPro" id="IPR001962">
    <property type="entry name" value="Asn_synthase"/>
</dbReference>
<reference evidence="5 6" key="1">
    <citation type="journal article" date="2017" name="ISME J.">
        <title>Energy and carbon metabolisms in a deep terrestrial subsurface fluid microbial community.</title>
        <authorList>
            <person name="Momper L."/>
            <person name="Jungbluth S.P."/>
            <person name="Lee M.D."/>
            <person name="Amend J.P."/>
        </authorList>
    </citation>
    <scope>NUCLEOTIDE SEQUENCE [LARGE SCALE GENOMIC DNA]</scope>
    <source>
        <strain evidence="5">SURF_26</strain>
    </source>
</reference>
<evidence type="ECO:0000256" key="3">
    <source>
        <dbReference type="ARBA" id="ARBA00048741"/>
    </source>
</evidence>
<comment type="pathway">
    <text evidence="1">Amino-acid biosynthesis; L-asparagine biosynthesis; L-asparagine from L-aspartate (L-Gln route): step 1/1.</text>
</comment>
<dbReference type="GO" id="GO:0004066">
    <property type="term" value="F:asparagine synthase (glutamine-hydrolyzing) activity"/>
    <property type="evidence" value="ECO:0007669"/>
    <property type="project" value="UniProtKB-EC"/>
</dbReference>
<dbReference type="PANTHER" id="PTHR43284">
    <property type="entry name" value="ASPARAGINE SYNTHETASE (GLUTAMINE-HYDROLYZING)"/>
    <property type="match status" value="1"/>
</dbReference>
<evidence type="ECO:0000313" key="5">
    <source>
        <dbReference type="EMBL" id="RJP61961.1"/>
    </source>
</evidence>
<name>A0A3A4RAD8_9BACT</name>
<evidence type="ECO:0000256" key="1">
    <source>
        <dbReference type="ARBA" id="ARBA00005187"/>
    </source>
</evidence>
<evidence type="ECO:0000313" key="6">
    <source>
        <dbReference type="Proteomes" id="UP000266426"/>
    </source>
</evidence>
<feature type="domain" description="Asparagine synthetase" evidence="4">
    <location>
        <begin position="10"/>
        <end position="363"/>
    </location>
</feature>
<dbReference type="GO" id="GO:0005829">
    <property type="term" value="C:cytosol"/>
    <property type="evidence" value="ECO:0007669"/>
    <property type="project" value="TreeGrafter"/>
</dbReference>
<dbReference type="EC" id="6.3.5.4" evidence="2"/>
<dbReference type="Pfam" id="PF00733">
    <property type="entry name" value="Asn_synthase"/>
    <property type="match status" value="1"/>
</dbReference>
<dbReference type="InterPro" id="IPR014729">
    <property type="entry name" value="Rossmann-like_a/b/a_fold"/>
</dbReference>
<protein>
    <recommendedName>
        <fullName evidence="2">asparagine synthase (glutamine-hydrolyzing)</fullName>
        <ecNumber evidence="2">6.3.5.4</ecNumber>
    </recommendedName>
</protein>
<comment type="caution">
    <text evidence="5">The sequence shown here is derived from an EMBL/GenBank/DDBJ whole genome shotgun (WGS) entry which is preliminary data.</text>
</comment>
<dbReference type="GO" id="GO:0006529">
    <property type="term" value="P:asparagine biosynthetic process"/>
    <property type="evidence" value="ECO:0007669"/>
    <property type="project" value="InterPro"/>
</dbReference>
<sequence>MDEDKALQLLEEKLDESIRLHQVSDVPVGLFLSGGLDSSAIAYFMHRQNQDVQAFAMGFESENKWYNELPYAEAVAGLYCKSFEFEIVKPRIWDLLPRLMWFYDEPFGDGSMLPSYLVSAMAKKHVKAVLGGDGGDEIFAGYNRYFEDYPEPVPPNRSFFQKILGRGKKSAYKFTKQYLRTMTPFFESRDLIKILNPDFKNDVRQYQEWFLDKHFSCQIETPKDRQILDIQTILPEQYLTKVDRASMANSLELRVPMLDIPLVEYMLSLSCSVYLKKRTHKYLFKKLMKNRLPETIITRKKRGFSIPLKELWDVKMMHDYVLNGKAVRDGFLQKNYIKNLGYNVTHETTHKLWQLSIFETWYQVWL</sequence>
<comment type="catalytic activity">
    <reaction evidence="3">
        <text>L-aspartate + L-glutamine + ATP + H2O = L-asparagine + L-glutamate + AMP + diphosphate + H(+)</text>
        <dbReference type="Rhea" id="RHEA:12228"/>
        <dbReference type="ChEBI" id="CHEBI:15377"/>
        <dbReference type="ChEBI" id="CHEBI:15378"/>
        <dbReference type="ChEBI" id="CHEBI:29985"/>
        <dbReference type="ChEBI" id="CHEBI:29991"/>
        <dbReference type="ChEBI" id="CHEBI:30616"/>
        <dbReference type="ChEBI" id="CHEBI:33019"/>
        <dbReference type="ChEBI" id="CHEBI:58048"/>
        <dbReference type="ChEBI" id="CHEBI:58359"/>
        <dbReference type="ChEBI" id="CHEBI:456215"/>
        <dbReference type="EC" id="6.3.5.4"/>
    </reaction>
</comment>
<dbReference type="EMBL" id="QZJZ01000006">
    <property type="protein sequence ID" value="RJP61961.1"/>
    <property type="molecule type" value="Genomic_DNA"/>
</dbReference>
<dbReference type="SUPFAM" id="SSF52402">
    <property type="entry name" value="Adenine nucleotide alpha hydrolases-like"/>
    <property type="match status" value="1"/>
</dbReference>
<evidence type="ECO:0000256" key="2">
    <source>
        <dbReference type="ARBA" id="ARBA00012737"/>
    </source>
</evidence>
<dbReference type="Proteomes" id="UP000266426">
    <property type="component" value="Unassembled WGS sequence"/>
</dbReference>
<dbReference type="AlphaFoldDB" id="A0A3A4RAD8"/>
<evidence type="ECO:0000259" key="4">
    <source>
        <dbReference type="Pfam" id="PF00733"/>
    </source>
</evidence>
<proteinExistence type="predicted"/>
<dbReference type="PANTHER" id="PTHR43284:SF1">
    <property type="entry name" value="ASPARAGINE SYNTHETASE"/>
    <property type="match status" value="1"/>
</dbReference>
<gene>
    <name evidence="5" type="ORF">C4541_00815</name>
</gene>